<keyword evidence="5" id="KW-1185">Reference proteome</keyword>
<accession>A0A0C3AE52</accession>
<proteinExistence type="predicted"/>
<dbReference type="HOGENOM" id="CLU_1235701_0_0_1"/>
<sequence length="224" mass="24915">MSDFEHHTHADEPDEHSRPLHLETLDESQLTRVYEMIMDAQRLAGPMSAARHELIGKLERVEESKLVKDKLLNERCSICYTPFGALIAEEEMMLAMDTPGASERSLGVTRLQRCGHYFCRKDISKWILEGNDLCPYCRAPYLANTTGNDAAPANPASGGATPHGGQPEEDELEAAVRLFEERQQQSSLPSLSGSDGFLRVLREGAGQQQQWRRPASHGGSSMYS</sequence>
<evidence type="ECO:0000256" key="2">
    <source>
        <dbReference type="SAM" id="MobiDB-lite"/>
    </source>
</evidence>
<evidence type="ECO:0000313" key="4">
    <source>
        <dbReference type="EMBL" id="KIM22935.1"/>
    </source>
</evidence>
<reference evidence="5" key="2">
    <citation type="submission" date="2015-01" db="EMBL/GenBank/DDBJ databases">
        <title>Evolutionary Origins and Diversification of the Mycorrhizal Mutualists.</title>
        <authorList>
            <consortium name="DOE Joint Genome Institute"/>
            <consortium name="Mycorrhizal Genomics Consortium"/>
            <person name="Kohler A."/>
            <person name="Kuo A."/>
            <person name="Nagy L.G."/>
            <person name="Floudas D."/>
            <person name="Copeland A."/>
            <person name="Barry K.W."/>
            <person name="Cichocki N."/>
            <person name="Veneault-Fourrey C."/>
            <person name="LaButti K."/>
            <person name="Lindquist E.A."/>
            <person name="Lipzen A."/>
            <person name="Lundell T."/>
            <person name="Morin E."/>
            <person name="Murat C."/>
            <person name="Riley R."/>
            <person name="Ohm R."/>
            <person name="Sun H."/>
            <person name="Tunlid A."/>
            <person name="Henrissat B."/>
            <person name="Grigoriev I.V."/>
            <person name="Hibbett D.S."/>
            <person name="Martin F."/>
        </authorList>
    </citation>
    <scope>NUCLEOTIDE SEQUENCE [LARGE SCALE GENOMIC DNA]</scope>
    <source>
        <strain evidence="5">MAFF 305830</strain>
    </source>
</reference>
<protein>
    <recommendedName>
        <fullName evidence="3">RING-type domain-containing protein</fullName>
    </recommendedName>
</protein>
<reference evidence="4 5" key="1">
    <citation type="submission" date="2014-04" db="EMBL/GenBank/DDBJ databases">
        <authorList>
            <consortium name="DOE Joint Genome Institute"/>
            <person name="Kuo A."/>
            <person name="Zuccaro A."/>
            <person name="Kohler A."/>
            <person name="Nagy L.G."/>
            <person name="Floudas D."/>
            <person name="Copeland A."/>
            <person name="Barry K.W."/>
            <person name="Cichocki N."/>
            <person name="Veneault-Fourrey C."/>
            <person name="LaButti K."/>
            <person name="Lindquist E.A."/>
            <person name="Lipzen A."/>
            <person name="Lundell T."/>
            <person name="Morin E."/>
            <person name="Murat C."/>
            <person name="Sun H."/>
            <person name="Tunlid A."/>
            <person name="Henrissat B."/>
            <person name="Grigoriev I.V."/>
            <person name="Hibbett D.S."/>
            <person name="Martin F."/>
            <person name="Nordberg H.P."/>
            <person name="Cantor M.N."/>
            <person name="Hua S.X."/>
        </authorList>
    </citation>
    <scope>NUCLEOTIDE SEQUENCE [LARGE SCALE GENOMIC DNA]</scope>
    <source>
        <strain evidence="4 5">MAFF 305830</strain>
    </source>
</reference>
<feature type="compositionally biased region" description="Low complexity" evidence="2">
    <location>
        <begin position="184"/>
        <end position="194"/>
    </location>
</feature>
<dbReference type="GO" id="GO:0008270">
    <property type="term" value="F:zinc ion binding"/>
    <property type="evidence" value="ECO:0007669"/>
    <property type="project" value="UniProtKB-KW"/>
</dbReference>
<keyword evidence="1" id="KW-0479">Metal-binding</keyword>
<dbReference type="STRING" id="933852.A0A0C3AE52"/>
<keyword evidence="1" id="KW-0863">Zinc-finger</keyword>
<organism evidence="4 5">
    <name type="scientific">Serendipita vermifera MAFF 305830</name>
    <dbReference type="NCBI Taxonomy" id="933852"/>
    <lineage>
        <taxon>Eukaryota</taxon>
        <taxon>Fungi</taxon>
        <taxon>Dikarya</taxon>
        <taxon>Basidiomycota</taxon>
        <taxon>Agaricomycotina</taxon>
        <taxon>Agaricomycetes</taxon>
        <taxon>Sebacinales</taxon>
        <taxon>Serendipitaceae</taxon>
        <taxon>Serendipita</taxon>
    </lineage>
</organism>
<dbReference type="OrthoDB" id="8062037at2759"/>
<feature type="domain" description="RING-type" evidence="3">
    <location>
        <begin position="76"/>
        <end position="138"/>
    </location>
</feature>
<name>A0A0C3AE52_SERVB</name>
<dbReference type="AlphaFoldDB" id="A0A0C3AE52"/>
<dbReference type="EMBL" id="KN824345">
    <property type="protein sequence ID" value="KIM22935.1"/>
    <property type="molecule type" value="Genomic_DNA"/>
</dbReference>
<evidence type="ECO:0000256" key="1">
    <source>
        <dbReference type="PROSITE-ProRule" id="PRU00175"/>
    </source>
</evidence>
<dbReference type="Proteomes" id="UP000054097">
    <property type="component" value="Unassembled WGS sequence"/>
</dbReference>
<evidence type="ECO:0000259" key="3">
    <source>
        <dbReference type="PROSITE" id="PS50089"/>
    </source>
</evidence>
<gene>
    <name evidence="4" type="ORF">M408DRAFT_332615</name>
</gene>
<keyword evidence="1" id="KW-0862">Zinc</keyword>
<evidence type="ECO:0000313" key="5">
    <source>
        <dbReference type="Proteomes" id="UP000054097"/>
    </source>
</evidence>
<dbReference type="InterPro" id="IPR013083">
    <property type="entry name" value="Znf_RING/FYVE/PHD"/>
</dbReference>
<dbReference type="InterPro" id="IPR001841">
    <property type="entry name" value="Znf_RING"/>
</dbReference>
<feature type="region of interest" description="Disordered" evidence="2">
    <location>
        <begin position="1"/>
        <end position="22"/>
    </location>
</feature>
<dbReference type="Gene3D" id="3.30.40.10">
    <property type="entry name" value="Zinc/RING finger domain, C3HC4 (zinc finger)"/>
    <property type="match status" value="1"/>
</dbReference>
<dbReference type="SUPFAM" id="SSF57850">
    <property type="entry name" value="RING/U-box"/>
    <property type="match status" value="1"/>
</dbReference>
<dbReference type="PROSITE" id="PS50089">
    <property type="entry name" value="ZF_RING_2"/>
    <property type="match status" value="1"/>
</dbReference>
<feature type="region of interest" description="Disordered" evidence="2">
    <location>
        <begin position="148"/>
        <end position="224"/>
    </location>
</feature>